<dbReference type="InterPro" id="IPR041490">
    <property type="entry name" value="KstR2_TetR_C"/>
</dbReference>
<dbReference type="Proteomes" id="UP000603352">
    <property type="component" value="Unassembled WGS sequence"/>
</dbReference>
<keyword evidence="1" id="KW-0805">Transcription regulation</keyword>
<evidence type="ECO:0000256" key="4">
    <source>
        <dbReference type="PROSITE-ProRule" id="PRU00335"/>
    </source>
</evidence>
<gene>
    <name evidence="6" type="ORF">GCM10011505_18570</name>
</gene>
<protein>
    <submittedName>
        <fullName evidence="6">TetR family transcriptional regulator</fullName>
    </submittedName>
</protein>
<proteinExistence type="predicted"/>
<evidence type="ECO:0000256" key="1">
    <source>
        <dbReference type="ARBA" id="ARBA00023015"/>
    </source>
</evidence>
<dbReference type="InterPro" id="IPR050109">
    <property type="entry name" value="HTH-type_TetR-like_transc_reg"/>
</dbReference>
<organism evidence="6 7">
    <name type="scientific">Tistrella bauzanensis</name>
    <dbReference type="NCBI Taxonomy" id="657419"/>
    <lineage>
        <taxon>Bacteria</taxon>
        <taxon>Pseudomonadati</taxon>
        <taxon>Pseudomonadota</taxon>
        <taxon>Alphaproteobacteria</taxon>
        <taxon>Geminicoccales</taxon>
        <taxon>Geminicoccaceae</taxon>
        <taxon>Tistrella</taxon>
    </lineage>
</organism>
<dbReference type="SUPFAM" id="SSF48498">
    <property type="entry name" value="Tetracyclin repressor-like, C-terminal domain"/>
    <property type="match status" value="1"/>
</dbReference>
<dbReference type="PRINTS" id="PR00455">
    <property type="entry name" value="HTHTETR"/>
</dbReference>
<dbReference type="EMBL" id="BMDZ01000017">
    <property type="protein sequence ID" value="GGB37395.1"/>
    <property type="molecule type" value="Genomic_DNA"/>
</dbReference>
<dbReference type="PROSITE" id="PS50977">
    <property type="entry name" value="HTH_TETR_2"/>
    <property type="match status" value="1"/>
</dbReference>
<dbReference type="Gene3D" id="1.10.10.60">
    <property type="entry name" value="Homeodomain-like"/>
    <property type="match status" value="1"/>
</dbReference>
<name>A0ABQ1IGI8_9PROT</name>
<evidence type="ECO:0000313" key="7">
    <source>
        <dbReference type="Proteomes" id="UP000603352"/>
    </source>
</evidence>
<keyword evidence="7" id="KW-1185">Reference proteome</keyword>
<dbReference type="InterPro" id="IPR009057">
    <property type="entry name" value="Homeodomain-like_sf"/>
</dbReference>
<accession>A0ABQ1IGI8</accession>
<dbReference type="SUPFAM" id="SSF46689">
    <property type="entry name" value="Homeodomain-like"/>
    <property type="match status" value="1"/>
</dbReference>
<keyword evidence="3" id="KW-0804">Transcription</keyword>
<dbReference type="InterPro" id="IPR001647">
    <property type="entry name" value="HTH_TetR"/>
</dbReference>
<evidence type="ECO:0000313" key="6">
    <source>
        <dbReference type="EMBL" id="GGB37395.1"/>
    </source>
</evidence>
<evidence type="ECO:0000256" key="2">
    <source>
        <dbReference type="ARBA" id="ARBA00023125"/>
    </source>
</evidence>
<dbReference type="Pfam" id="PF00440">
    <property type="entry name" value="TetR_N"/>
    <property type="match status" value="1"/>
</dbReference>
<keyword evidence="2 4" id="KW-0238">DNA-binding</keyword>
<feature type="DNA-binding region" description="H-T-H motif" evidence="4">
    <location>
        <begin position="54"/>
        <end position="73"/>
    </location>
</feature>
<evidence type="ECO:0000256" key="3">
    <source>
        <dbReference type="ARBA" id="ARBA00023163"/>
    </source>
</evidence>
<evidence type="ECO:0000259" key="5">
    <source>
        <dbReference type="PROSITE" id="PS50977"/>
    </source>
</evidence>
<dbReference type="InterPro" id="IPR036271">
    <property type="entry name" value="Tet_transcr_reg_TetR-rel_C_sf"/>
</dbReference>
<dbReference type="Gene3D" id="1.10.357.10">
    <property type="entry name" value="Tetracycline Repressor, domain 2"/>
    <property type="match status" value="1"/>
</dbReference>
<reference evidence="7" key="1">
    <citation type="journal article" date="2019" name="Int. J. Syst. Evol. Microbiol.">
        <title>The Global Catalogue of Microorganisms (GCM) 10K type strain sequencing project: providing services to taxonomists for standard genome sequencing and annotation.</title>
        <authorList>
            <consortium name="The Broad Institute Genomics Platform"/>
            <consortium name="The Broad Institute Genome Sequencing Center for Infectious Disease"/>
            <person name="Wu L."/>
            <person name="Ma J."/>
        </authorList>
    </citation>
    <scope>NUCLEOTIDE SEQUENCE [LARGE SCALE GENOMIC DNA]</scope>
    <source>
        <strain evidence="7">CGMCC 1.10188</strain>
    </source>
</reference>
<dbReference type="PANTHER" id="PTHR30055:SF234">
    <property type="entry name" value="HTH-TYPE TRANSCRIPTIONAL REGULATOR BETI"/>
    <property type="match status" value="1"/>
</dbReference>
<comment type="caution">
    <text evidence="6">The sequence shown here is derived from an EMBL/GenBank/DDBJ whole genome shotgun (WGS) entry which is preliminary data.</text>
</comment>
<sequence>MRAIDYHGAGMVQGSRGVARQKSRGEAVDPQARKVEILNSAARCFMEKGYHATSIDDVARALGCTKGFIYHYYASKTDLFFDVHREGMDRLFAAVMPATQAVGGPLAVLIAMLTAHARAMMDHHAFETVVAQGVQIHRFGATTPDQRRTLDELIASRDRFEDLFKDQAHAARAVGQIVADDISIAVKMMLGALQWSIFWYRPEADDGPDARDRLAARMVTTIIDGVRARN</sequence>
<feature type="domain" description="HTH tetR-type" evidence="5">
    <location>
        <begin position="31"/>
        <end position="91"/>
    </location>
</feature>
<dbReference type="PANTHER" id="PTHR30055">
    <property type="entry name" value="HTH-TYPE TRANSCRIPTIONAL REGULATOR RUTR"/>
    <property type="match status" value="1"/>
</dbReference>
<dbReference type="Pfam" id="PF17932">
    <property type="entry name" value="TetR_C_24"/>
    <property type="match status" value="1"/>
</dbReference>